<evidence type="ECO:0000259" key="2">
    <source>
        <dbReference type="Pfam" id="PF01370"/>
    </source>
</evidence>
<dbReference type="EMBL" id="LCMI01000001">
    <property type="protein sequence ID" value="KKU33836.1"/>
    <property type="molecule type" value="Genomic_DNA"/>
</dbReference>
<proteinExistence type="inferred from homology"/>
<dbReference type="Gene3D" id="3.40.50.720">
    <property type="entry name" value="NAD(P)-binding Rossmann-like Domain"/>
    <property type="match status" value="1"/>
</dbReference>
<evidence type="ECO:0000313" key="3">
    <source>
        <dbReference type="EMBL" id="KKU33836.1"/>
    </source>
</evidence>
<reference evidence="3 4" key="1">
    <citation type="journal article" date="2015" name="Nature">
        <title>rRNA introns, odd ribosomes, and small enigmatic genomes across a large radiation of phyla.</title>
        <authorList>
            <person name="Brown C.T."/>
            <person name="Hug L.A."/>
            <person name="Thomas B.C."/>
            <person name="Sharon I."/>
            <person name="Castelle C.J."/>
            <person name="Singh A."/>
            <person name="Wilkins M.J."/>
            <person name="Williams K.H."/>
            <person name="Banfield J.F."/>
        </authorList>
    </citation>
    <scope>NUCLEOTIDE SEQUENCE [LARGE SCALE GENOMIC DNA]</scope>
</reference>
<comment type="caution">
    <text evidence="3">The sequence shown here is derived from an EMBL/GenBank/DDBJ whole genome shotgun (WGS) entry which is preliminary data.</text>
</comment>
<accession>A0A0G1PM66</accession>
<dbReference type="Pfam" id="PF01370">
    <property type="entry name" value="Epimerase"/>
    <property type="match status" value="1"/>
</dbReference>
<dbReference type="InterPro" id="IPR002347">
    <property type="entry name" value="SDR_fam"/>
</dbReference>
<dbReference type="SUPFAM" id="SSF51735">
    <property type="entry name" value="NAD(P)-binding Rossmann-fold domains"/>
    <property type="match status" value="1"/>
</dbReference>
<dbReference type="Proteomes" id="UP000034794">
    <property type="component" value="Unassembled WGS sequence"/>
</dbReference>
<dbReference type="PRINTS" id="PR00081">
    <property type="entry name" value="GDHRDH"/>
</dbReference>
<dbReference type="InterPro" id="IPR020904">
    <property type="entry name" value="Sc_DH/Rdtase_CS"/>
</dbReference>
<dbReference type="CDD" id="cd08946">
    <property type="entry name" value="SDR_e"/>
    <property type="match status" value="1"/>
</dbReference>
<dbReference type="PANTHER" id="PTHR43000">
    <property type="entry name" value="DTDP-D-GLUCOSE 4,6-DEHYDRATASE-RELATED"/>
    <property type="match status" value="1"/>
</dbReference>
<dbReference type="AlphaFoldDB" id="A0A0G1PM66"/>
<evidence type="ECO:0000256" key="1">
    <source>
        <dbReference type="ARBA" id="ARBA00007637"/>
    </source>
</evidence>
<name>A0A0G1PM66_9BACT</name>
<dbReference type="InterPro" id="IPR001509">
    <property type="entry name" value="Epimerase_deHydtase"/>
</dbReference>
<evidence type="ECO:0000313" key="4">
    <source>
        <dbReference type="Proteomes" id="UP000034794"/>
    </source>
</evidence>
<sequence length="288" mass="31476">MKEKAVITGANGFIGSRLAETLEARGVQVLKLDRALLSLPDALKNTINKFKPSSVYHLAAYGNHYNQKEPGGIFGANLLGTFNLLEAVKTTKIDSFVNMGSSSEYGTKNKPMREDMLPETKTLYGATKVGATYLVRAYASEFGLPAVTVRPFSVYGPNEAEHRFLPTVIRCCLTGDKLKLAPGVHDWIYIDDFVEGVISVSENAKLLSGEVVNIGSGVQYSNEKIVSLVQELCGITINIEETGNIRSFDTVTSWVANNDKLRALGWKVNTNLQKGIKSVIDAKRTNKP</sequence>
<comment type="similarity">
    <text evidence="1">Belongs to the NAD(P)-dependent epimerase/dehydratase family.</text>
</comment>
<protein>
    <submittedName>
        <fullName evidence="3">Nucleoside-diphosphate-sugar epimerase</fullName>
    </submittedName>
</protein>
<dbReference type="PROSITE" id="PS00061">
    <property type="entry name" value="ADH_SHORT"/>
    <property type="match status" value="1"/>
</dbReference>
<gene>
    <name evidence="3" type="ORF">UX47_C0001G0119</name>
</gene>
<dbReference type="InterPro" id="IPR036291">
    <property type="entry name" value="NAD(P)-bd_dom_sf"/>
</dbReference>
<feature type="domain" description="NAD-dependent epimerase/dehydratase" evidence="2">
    <location>
        <begin position="6"/>
        <end position="215"/>
    </location>
</feature>
<organism evidence="3 4">
    <name type="scientific">Candidatus Collierbacteria bacterium GW2011_GWA2_46_26</name>
    <dbReference type="NCBI Taxonomy" id="1618381"/>
    <lineage>
        <taxon>Bacteria</taxon>
        <taxon>Candidatus Collieribacteriota</taxon>
    </lineage>
</organism>